<evidence type="ECO:0000256" key="4">
    <source>
        <dbReference type="ARBA" id="ARBA00023163"/>
    </source>
</evidence>
<accession>A0ABU0JIS8</accession>
<evidence type="ECO:0000256" key="3">
    <source>
        <dbReference type="ARBA" id="ARBA00023125"/>
    </source>
</evidence>
<organism evidence="6 7">
    <name type="scientific">Labrys wisconsinensis</name>
    <dbReference type="NCBI Taxonomy" id="425677"/>
    <lineage>
        <taxon>Bacteria</taxon>
        <taxon>Pseudomonadati</taxon>
        <taxon>Pseudomonadota</taxon>
        <taxon>Alphaproteobacteria</taxon>
        <taxon>Hyphomicrobiales</taxon>
        <taxon>Xanthobacteraceae</taxon>
        <taxon>Labrys</taxon>
    </lineage>
</organism>
<dbReference type="RefSeq" id="WP_307283368.1">
    <property type="nucleotide sequence ID" value="NZ_JAUSVX010000021.1"/>
</dbReference>
<dbReference type="Proteomes" id="UP001242480">
    <property type="component" value="Unassembled WGS sequence"/>
</dbReference>
<evidence type="ECO:0000313" key="6">
    <source>
        <dbReference type="EMBL" id="MDQ0474177.1"/>
    </source>
</evidence>
<dbReference type="InterPro" id="IPR007324">
    <property type="entry name" value="Sugar-bd_dom_put"/>
</dbReference>
<dbReference type="GO" id="GO:0003677">
    <property type="term" value="F:DNA binding"/>
    <property type="evidence" value="ECO:0007669"/>
    <property type="project" value="UniProtKB-KW"/>
</dbReference>
<protein>
    <submittedName>
        <fullName evidence="6">DNA-binding transcriptional regulator LsrR (DeoR family)</fullName>
    </submittedName>
</protein>
<reference evidence="6 7" key="1">
    <citation type="submission" date="2023-07" db="EMBL/GenBank/DDBJ databases">
        <title>Genomic Encyclopedia of Type Strains, Phase IV (KMG-IV): sequencing the most valuable type-strain genomes for metagenomic binning, comparative biology and taxonomic classification.</title>
        <authorList>
            <person name="Goeker M."/>
        </authorList>
    </citation>
    <scope>NUCLEOTIDE SEQUENCE [LARGE SCALE GENOMIC DNA]</scope>
    <source>
        <strain evidence="6 7">DSM 19619</strain>
    </source>
</reference>
<keyword evidence="2" id="KW-0805">Transcription regulation</keyword>
<keyword evidence="4" id="KW-0804">Transcription</keyword>
<comment type="similarity">
    <text evidence="1">Belongs to the SorC transcriptional regulatory family.</text>
</comment>
<dbReference type="InterPro" id="IPR037171">
    <property type="entry name" value="NagB/RpiA_transferase-like"/>
</dbReference>
<dbReference type="CDD" id="cd00090">
    <property type="entry name" value="HTH_ARSR"/>
    <property type="match status" value="1"/>
</dbReference>
<evidence type="ECO:0000256" key="2">
    <source>
        <dbReference type="ARBA" id="ARBA00023015"/>
    </source>
</evidence>
<feature type="domain" description="Sugar-binding" evidence="5">
    <location>
        <begin position="59"/>
        <end position="312"/>
    </location>
</feature>
<evidence type="ECO:0000259" key="5">
    <source>
        <dbReference type="Pfam" id="PF04198"/>
    </source>
</evidence>
<keyword evidence="7" id="KW-1185">Reference proteome</keyword>
<dbReference type="Pfam" id="PF04198">
    <property type="entry name" value="Sugar-bind"/>
    <property type="match status" value="1"/>
</dbReference>
<evidence type="ECO:0000256" key="1">
    <source>
        <dbReference type="ARBA" id="ARBA00010466"/>
    </source>
</evidence>
<keyword evidence="3 6" id="KW-0238">DNA-binding</keyword>
<gene>
    <name evidence="6" type="ORF">QO011_007217</name>
</gene>
<dbReference type="Gene3D" id="1.10.10.60">
    <property type="entry name" value="Homeodomain-like"/>
    <property type="match status" value="1"/>
</dbReference>
<dbReference type="SUPFAM" id="SSF100950">
    <property type="entry name" value="NagB/RpiA/CoA transferase-like"/>
    <property type="match status" value="1"/>
</dbReference>
<dbReference type="PANTHER" id="PTHR34294:SF1">
    <property type="entry name" value="TRANSCRIPTIONAL REGULATOR LSRR"/>
    <property type="match status" value="1"/>
</dbReference>
<proteinExistence type="inferred from homology"/>
<dbReference type="SUPFAM" id="SSF46689">
    <property type="entry name" value="Homeodomain-like"/>
    <property type="match status" value="1"/>
</dbReference>
<dbReference type="PANTHER" id="PTHR34294">
    <property type="entry name" value="TRANSCRIPTIONAL REGULATOR-RELATED"/>
    <property type="match status" value="1"/>
</dbReference>
<name>A0ABU0JIS8_9HYPH</name>
<dbReference type="EMBL" id="JAUSVX010000021">
    <property type="protein sequence ID" value="MDQ0474177.1"/>
    <property type="molecule type" value="Genomic_DNA"/>
</dbReference>
<dbReference type="InterPro" id="IPR051054">
    <property type="entry name" value="SorC_transcr_regulators"/>
</dbReference>
<sequence>MPRPPRDEETILHIARLHHEEGLMQTEIARDLKISEATVSRYLRQAMELGFIEVRVASRAFRNFDLERRLVRRFGLVSAIVIEPRTSAAETRRILGNAAGRALEDLLANGSVIGVSNGETVAAVAAEARRSRSAHIDVVTLIGGVGRAEEATHTGQICRTLADRLGGRSWILPVPAVVDSPALAETLRGMEAFREVFSLFDRMTVAVIGVGALTPESSTFQHGLFTQGHLRGIVARHAAGSICARFYDADGKGLPTDLDACTLSITLEQLATVPHRFAVALGADKVPAIRAGIAGRLINMLGTDAPTAEALLG</sequence>
<evidence type="ECO:0000313" key="7">
    <source>
        <dbReference type="Proteomes" id="UP001242480"/>
    </source>
</evidence>
<dbReference type="InterPro" id="IPR009057">
    <property type="entry name" value="Homeodomain-like_sf"/>
</dbReference>
<dbReference type="Gene3D" id="3.40.50.1360">
    <property type="match status" value="1"/>
</dbReference>
<comment type="caution">
    <text evidence="6">The sequence shown here is derived from an EMBL/GenBank/DDBJ whole genome shotgun (WGS) entry which is preliminary data.</text>
</comment>
<dbReference type="InterPro" id="IPR011991">
    <property type="entry name" value="ArsR-like_HTH"/>
</dbReference>